<dbReference type="GeneID" id="41969733"/>
<dbReference type="GO" id="GO:0004499">
    <property type="term" value="F:N,N-dimethylaniline monooxygenase activity"/>
    <property type="evidence" value="ECO:0007669"/>
    <property type="project" value="InterPro"/>
</dbReference>
<dbReference type="InterPro" id="IPR050346">
    <property type="entry name" value="FMO-like"/>
</dbReference>
<dbReference type="PANTHER" id="PTHR23023">
    <property type="entry name" value="DIMETHYLANILINE MONOOXYGENASE"/>
    <property type="match status" value="1"/>
</dbReference>
<comment type="caution">
    <text evidence="23">The sequence shown here is derived from an EMBL/GenBank/DDBJ whole genome shotgun (WGS) entry which is preliminary data.</text>
</comment>
<reference evidence="23 24" key="1">
    <citation type="submission" date="2019-06" db="EMBL/GenBank/DDBJ databases">
        <title>Draft genome sequence of the filamentous fungus Phialemoniopsis curvata isolated from diesel fuel.</title>
        <authorList>
            <person name="Varaljay V.A."/>
            <person name="Lyon W.J."/>
            <person name="Crouch A.L."/>
            <person name="Drake C.E."/>
            <person name="Hollomon J.M."/>
            <person name="Nadeau L.J."/>
            <person name="Nunn H.S."/>
            <person name="Stevenson B.S."/>
            <person name="Bojanowski C.L."/>
            <person name="Crookes-Goodson W.J."/>
        </authorList>
    </citation>
    <scope>NUCLEOTIDE SEQUENCE [LARGE SCALE GENOMIC DNA]</scope>
    <source>
        <strain evidence="23 24">D216</strain>
    </source>
</reference>
<keyword evidence="9" id="KW-1133">Transmembrane helix</keyword>
<dbReference type="PRINTS" id="PR00370">
    <property type="entry name" value="FMOXYGENASE"/>
</dbReference>
<dbReference type="GO" id="GO:0034899">
    <property type="term" value="F:trimethylamine monooxygenase activity"/>
    <property type="evidence" value="ECO:0007669"/>
    <property type="project" value="UniProtKB-EC"/>
</dbReference>
<dbReference type="RefSeq" id="XP_030988501.1">
    <property type="nucleotide sequence ID" value="XM_031136458.1"/>
</dbReference>
<evidence type="ECO:0000256" key="4">
    <source>
        <dbReference type="ARBA" id="ARBA00022630"/>
    </source>
</evidence>
<dbReference type="Gene3D" id="3.50.50.60">
    <property type="entry name" value="FAD/NAD(P)-binding domain"/>
    <property type="match status" value="1"/>
</dbReference>
<name>A0A507ARJ1_9PEZI</name>
<evidence type="ECO:0000256" key="14">
    <source>
        <dbReference type="ARBA" id="ARBA00034528"/>
    </source>
</evidence>
<evidence type="ECO:0000256" key="20">
    <source>
        <dbReference type="ARBA" id="ARBA00048041"/>
    </source>
</evidence>
<dbReference type="Pfam" id="PF00743">
    <property type="entry name" value="FMO-like"/>
    <property type="match status" value="1"/>
</dbReference>
<keyword evidence="12" id="KW-0472">Membrane</keyword>
<evidence type="ECO:0000256" key="12">
    <source>
        <dbReference type="ARBA" id="ARBA00023136"/>
    </source>
</evidence>
<gene>
    <name evidence="23" type="ORF">E0L32_002286</name>
</gene>
<dbReference type="GO" id="GO:0050660">
    <property type="term" value="F:flavin adenine dinucleotide binding"/>
    <property type="evidence" value="ECO:0007669"/>
    <property type="project" value="InterPro"/>
</dbReference>
<evidence type="ECO:0000313" key="24">
    <source>
        <dbReference type="Proteomes" id="UP000319257"/>
    </source>
</evidence>
<evidence type="ECO:0000256" key="2">
    <source>
        <dbReference type="ARBA" id="ARBA00004389"/>
    </source>
</evidence>
<evidence type="ECO:0000256" key="10">
    <source>
        <dbReference type="ARBA" id="ARBA00023002"/>
    </source>
</evidence>
<sequence length="522" mass="58143">MDKPRVAIVGAGISGLVSLKECLAEGLEAVIFDDANQIGGGWVYDPDASSGRSSIYSGCMLNSCRDATAFSDFPLDPSRYPDFFRHELFRRYIEEYAEHFALAKHIRLRTKVLECLPLGDGTWKVRVQEQGGEVEEHTYTAVIAATGHLSRPKTPGFPGKDTFEGVFLHSHYYRSPGRFEGKRVVIIGLGASTLDIACEVGPQAKELRVIARRGAWVLPRFVLGKPLEAWDNRATQLWVPSGIAQWAQKQLLHFVDGKPPKELMPDHNIMSQNAAVRGDFLEKVRSGLVKIERAGVERITPTGIVCTNGTTFEDVDVIISATGYDHYDLPFLPADVARSESTPPHLVDLYKIIQPPKYRNLFLHGWAEPIGSLPPTAEAQARYTAGVLSGRVKVPSEEKMYAEIRADQKKHAEHYIHSERHASSVHFADYIDDLLRPLGAVPTFPKMLWRVFSTGHPWRSWKVLSAVWFGMPITAAWRVCGHGADPALAEEALLRVNSSNKDLTPREKEVLPERRGKVPANV</sequence>
<dbReference type="SUPFAM" id="SSF51905">
    <property type="entry name" value="FAD/NAD(P)-binding domain"/>
    <property type="match status" value="2"/>
</dbReference>
<dbReference type="OrthoDB" id="66881at2759"/>
<evidence type="ECO:0000256" key="8">
    <source>
        <dbReference type="ARBA" id="ARBA00022857"/>
    </source>
</evidence>
<keyword evidence="11" id="KW-0503">Monooxygenase</keyword>
<dbReference type="GO" id="GO:0050661">
    <property type="term" value="F:NADP binding"/>
    <property type="evidence" value="ECO:0007669"/>
    <property type="project" value="InterPro"/>
</dbReference>
<evidence type="ECO:0000256" key="3">
    <source>
        <dbReference type="ARBA" id="ARBA00009183"/>
    </source>
</evidence>
<evidence type="ECO:0000256" key="7">
    <source>
        <dbReference type="ARBA" id="ARBA00022827"/>
    </source>
</evidence>
<proteinExistence type="inferred from homology"/>
<keyword evidence="24" id="KW-1185">Reference proteome</keyword>
<keyword evidence="10" id="KW-0560">Oxidoreductase</keyword>
<dbReference type="InterPro" id="IPR036188">
    <property type="entry name" value="FAD/NAD-bd_sf"/>
</dbReference>
<comment type="catalytic activity">
    <reaction evidence="19">
        <text>hypotaurine + NADH + O2 + H(+) = taurine + NAD(+) + H2O</text>
        <dbReference type="Rhea" id="RHEA:74111"/>
        <dbReference type="ChEBI" id="CHEBI:15377"/>
        <dbReference type="ChEBI" id="CHEBI:15378"/>
        <dbReference type="ChEBI" id="CHEBI:15379"/>
        <dbReference type="ChEBI" id="CHEBI:57540"/>
        <dbReference type="ChEBI" id="CHEBI:57853"/>
        <dbReference type="ChEBI" id="CHEBI:57945"/>
        <dbReference type="ChEBI" id="CHEBI:507393"/>
        <dbReference type="EC" id="1.14.13.8"/>
    </reaction>
    <physiologicalReaction direction="left-to-right" evidence="19">
        <dbReference type="Rhea" id="RHEA:74112"/>
    </physiologicalReaction>
</comment>
<dbReference type="Proteomes" id="UP000319257">
    <property type="component" value="Unassembled WGS sequence"/>
</dbReference>
<keyword evidence="8" id="KW-0521">NADP</keyword>
<organism evidence="23 24">
    <name type="scientific">Thyridium curvatum</name>
    <dbReference type="NCBI Taxonomy" id="1093900"/>
    <lineage>
        <taxon>Eukaryota</taxon>
        <taxon>Fungi</taxon>
        <taxon>Dikarya</taxon>
        <taxon>Ascomycota</taxon>
        <taxon>Pezizomycotina</taxon>
        <taxon>Sordariomycetes</taxon>
        <taxon>Sordariomycetidae</taxon>
        <taxon>Thyridiales</taxon>
        <taxon>Thyridiaceae</taxon>
        <taxon>Thyridium</taxon>
    </lineage>
</organism>
<keyword evidence="6" id="KW-0256">Endoplasmic reticulum</keyword>
<evidence type="ECO:0000256" key="15">
    <source>
        <dbReference type="ARBA" id="ARBA00034536"/>
    </source>
</evidence>
<dbReference type="FunFam" id="3.50.50.60:FF:000159">
    <property type="entry name" value="Dimethylaniline monooxygenase [N-oxide-forming]"/>
    <property type="match status" value="1"/>
</dbReference>
<evidence type="ECO:0000256" key="1">
    <source>
        <dbReference type="ARBA" id="ARBA00001974"/>
    </source>
</evidence>
<evidence type="ECO:0000256" key="21">
    <source>
        <dbReference type="ARBA" id="ARBA00048088"/>
    </source>
</evidence>
<evidence type="ECO:0000256" key="9">
    <source>
        <dbReference type="ARBA" id="ARBA00022989"/>
    </source>
</evidence>
<dbReference type="AlphaFoldDB" id="A0A507ARJ1"/>
<protein>
    <recommendedName>
        <fullName evidence="15">Flavin-containing monooxygenase 1</fullName>
        <ecNumber evidence="14">1.14.13.148</ecNumber>
    </recommendedName>
    <alternativeName>
        <fullName evidence="17">Dimethylaniline monooxygenase [N-oxide-forming] 1</fullName>
    </alternativeName>
    <alternativeName>
        <fullName evidence="13">Dimethylaniline oxidase 1</fullName>
    </alternativeName>
    <alternativeName>
        <fullName evidence="16">Trimethylamine monooxygenase</fullName>
    </alternativeName>
</protein>
<evidence type="ECO:0000256" key="11">
    <source>
        <dbReference type="ARBA" id="ARBA00023033"/>
    </source>
</evidence>
<comment type="function">
    <text evidence="18">Broad spectrum monooxygenase that catalyzes the oxygenation of a wide variety of nitrogen- and sulfur-containing compounds including xenobiotics. Catalyzes the S-oxygenation of hypotaurine to produce taurine, an organic osmolyte involved in cell volume regulation as well as a variety of cytoprotective and developmental processes. In vitro, catalyzes the N-oxygenation of trimethylamine (TMA) to produce trimethylamine N-oxide (TMAO) and could therefore participate to the detoxification of this compound that is generated by the action of gut microbiota from dietary precursors such as choline, choline containing compounds, betaine or L-carnitine.</text>
</comment>
<keyword evidence="7" id="KW-0274">FAD</keyword>
<evidence type="ECO:0000256" key="17">
    <source>
        <dbReference type="ARBA" id="ARBA00034561"/>
    </source>
</evidence>
<dbReference type="InParanoid" id="A0A507ARJ1"/>
<keyword evidence="4" id="KW-0285">Flavoprotein</keyword>
<keyword evidence="5" id="KW-0812">Transmembrane</keyword>
<dbReference type="GO" id="GO:0005789">
    <property type="term" value="C:endoplasmic reticulum membrane"/>
    <property type="evidence" value="ECO:0007669"/>
    <property type="project" value="UniProtKB-SubCell"/>
</dbReference>
<evidence type="ECO:0000313" key="23">
    <source>
        <dbReference type="EMBL" id="TPX06790.1"/>
    </source>
</evidence>
<dbReference type="InterPro" id="IPR000960">
    <property type="entry name" value="Flavin_mOase"/>
</dbReference>
<comment type="subcellular location">
    <subcellularLocation>
        <location evidence="2">Endoplasmic reticulum membrane</location>
        <topology evidence="2">Single-pass membrane protein</topology>
    </subcellularLocation>
</comment>
<evidence type="ECO:0000256" key="18">
    <source>
        <dbReference type="ARBA" id="ARBA00045957"/>
    </source>
</evidence>
<comment type="similarity">
    <text evidence="3">Belongs to the FMO family.</text>
</comment>
<dbReference type="PIRSF" id="PIRSF000332">
    <property type="entry name" value="FMO"/>
    <property type="match status" value="1"/>
</dbReference>
<evidence type="ECO:0000256" key="6">
    <source>
        <dbReference type="ARBA" id="ARBA00022824"/>
    </source>
</evidence>
<comment type="catalytic activity">
    <reaction evidence="22">
        <text>N,N-dimethylaniline + NADPH + O2 + H(+) = N,N-dimethylaniline N-oxide + NADP(+) + H2O</text>
        <dbReference type="Rhea" id="RHEA:24468"/>
        <dbReference type="ChEBI" id="CHEBI:15377"/>
        <dbReference type="ChEBI" id="CHEBI:15378"/>
        <dbReference type="ChEBI" id="CHEBI:15379"/>
        <dbReference type="ChEBI" id="CHEBI:16269"/>
        <dbReference type="ChEBI" id="CHEBI:17735"/>
        <dbReference type="ChEBI" id="CHEBI:57783"/>
        <dbReference type="ChEBI" id="CHEBI:58349"/>
        <dbReference type="EC" id="1.14.13.8"/>
    </reaction>
    <physiologicalReaction direction="left-to-right" evidence="22">
        <dbReference type="Rhea" id="RHEA:24469"/>
    </physiologicalReaction>
</comment>
<comment type="catalytic activity">
    <reaction evidence="20">
        <text>hypotaurine + NADPH + O2 + H(+) = taurine + NADP(+) + H2O</text>
        <dbReference type="Rhea" id="RHEA:69819"/>
        <dbReference type="ChEBI" id="CHEBI:15377"/>
        <dbReference type="ChEBI" id="CHEBI:15378"/>
        <dbReference type="ChEBI" id="CHEBI:15379"/>
        <dbReference type="ChEBI" id="CHEBI:57783"/>
        <dbReference type="ChEBI" id="CHEBI:57853"/>
        <dbReference type="ChEBI" id="CHEBI:58349"/>
        <dbReference type="ChEBI" id="CHEBI:507393"/>
        <dbReference type="EC" id="1.14.13.8"/>
    </reaction>
    <physiologicalReaction direction="left-to-right" evidence="20">
        <dbReference type="Rhea" id="RHEA:69820"/>
    </physiologicalReaction>
</comment>
<accession>A0A507ARJ1</accession>
<dbReference type="InterPro" id="IPR020946">
    <property type="entry name" value="Flavin_mOase-like"/>
</dbReference>
<evidence type="ECO:0000256" key="22">
    <source>
        <dbReference type="ARBA" id="ARBA00049443"/>
    </source>
</evidence>
<evidence type="ECO:0000256" key="13">
    <source>
        <dbReference type="ARBA" id="ARBA00029725"/>
    </source>
</evidence>
<evidence type="ECO:0000256" key="16">
    <source>
        <dbReference type="ARBA" id="ARBA00034554"/>
    </source>
</evidence>
<evidence type="ECO:0000256" key="5">
    <source>
        <dbReference type="ARBA" id="ARBA00022692"/>
    </source>
</evidence>
<comment type="cofactor">
    <cofactor evidence="1">
        <name>FAD</name>
        <dbReference type="ChEBI" id="CHEBI:57692"/>
    </cofactor>
</comment>
<comment type="catalytic activity">
    <reaction evidence="21">
        <text>trimethylamine + NADPH + O2 = trimethylamine N-oxide + NADP(+) + H2O</text>
        <dbReference type="Rhea" id="RHEA:31979"/>
        <dbReference type="ChEBI" id="CHEBI:15377"/>
        <dbReference type="ChEBI" id="CHEBI:15379"/>
        <dbReference type="ChEBI" id="CHEBI:15724"/>
        <dbReference type="ChEBI" id="CHEBI:57783"/>
        <dbReference type="ChEBI" id="CHEBI:58349"/>
        <dbReference type="ChEBI" id="CHEBI:58389"/>
        <dbReference type="EC" id="1.14.13.148"/>
    </reaction>
    <physiologicalReaction direction="left-to-right" evidence="21">
        <dbReference type="Rhea" id="RHEA:31980"/>
    </physiologicalReaction>
</comment>
<dbReference type="EC" id="1.14.13.148" evidence="14"/>
<dbReference type="EMBL" id="SKBQ01000009">
    <property type="protein sequence ID" value="TPX06790.1"/>
    <property type="molecule type" value="Genomic_DNA"/>
</dbReference>
<evidence type="ECO:0000256" key="19">
    <source>
        <dbReference type="ARBA" id="ARBA00047338"/>
    </source>
</evidence>